<gene>
    <name evidence="1" type="ORF">BLNAU_24561</name>
</gene>
<reference evidence="1 2" key="1">
    <citation type="journal article" date="2022" name="bioRxiv">
        <title>Genomics of Preaxostyla Flagellates Illuminates Evolutionary Transitions and the Path Towards Mitochondrial Loss.</title>
        <authorList>
            <person name="Novak L.V.F."/>
            <person name="Treitli S.C."/>
            <person name="Pyrih J."/>
            <person name="Halakuc P."/>
            <person name="Pipaliya S.V."/>
            <person name="Vacek V."/>
            <person name="Brzon O."/>
            <person name="Soukal P."/>
            <person name="Eme L."/>
            <person name="Dacks J.B."/>
            <person name="Karnkowska A."/>
            <person name="Elias M."/>
            <person name="Hampl V."/>
        </authorList>
    </citation>
    <scope>NUCLEOTIDE SEQUENCE [LARGE SCALE GENOMIC DNA]</scope>
    <source>
        <strain evidence="1">NAU3</strain>
        <tissue evidence="1">Gut</tissue>
    </source>
</reference>
<protein>
    <submittedName>
        <fullName evidence="1">Uncharacterized protein</fullName>
    </submittedName>
</protein>
<accession>A0ABQ9WMF2</accession>
<evidence type="ECO:0000313" key="1">
    <source>
        <dbReference type="EMBL" id="KAK2940528.1"/>
    </source>
</evidence>
<dbReference type="Proteomes" id="UP001281761">
    <property type="component" value="Unassembled WGS sequence"/>
</dbReference>
<keyword evidence="2" id="KW-1185">Reference proteome</keyword>
<organism evidence="1 2">
    <name type="scientific">Blattamonas nauphoetae</name>
    <dbReference type="NCBI Taxonomy" id="2049346"/>
    <lineage>
        <taxon>Eukaryota</taxon>
        <taxon>Metamonada</taxon>
        <taxon>Preaxostyla</taxon>
        <taxon>Oxymonadida</taxon>
        <taxon>Blattamonas</taxon>
    </lineage>
</organism>
<proteinExistence type="predicted"/>
<dbReference type="EMBL" id="JARBJD010000658">
    <property type="protein sequence ID" value="KAK2940528.1"/>
    <property type="molecule type" value="Genomic_DNA"/>
</dbReference>
<comment type="caution">
    <text evidence="1">The sequence shown here is derived from an EMBL/GenBank/DDBJ whole genome shotgun (WGS) entry which is preliminary data.</text>
</comment>
<sequence>MLIAPKPVNMALSLLMTTINRAKMPRLRTAPLLFSYTAFDTPNQPLPTRCSKLLTPPTPHLTLPHFFSYIFARSRHLLLCTYSVDTNTVQTTFILSIQPSFIYPASAKQAVSLDSYPYSPSHQQRHYLPRSPILETSIRIGSFSPPQPVNKTRPSSPLTMRNKILGGVGTGSFQFPPIHHPSTALIRPPPTTT</sequence>
<name>A0ABQ9WMF2_9EUKA</name>
<evidence type="ECO:0000313" key="2">
    <source>
        <dbReference type="Proteomes" id="UP001281761"/>
    </source>
</evidence>